<accession>A0AAU7VAM2</accession>
<feature type="transmembrane region" description="Helical" evidence="9">
    <location>
        <begin position="79"/>
        <end position="101"/>
    </location>
</feature>
<comment type="subcellular location">
    <subcellularLocation>
        <location evidence="1">Cell membrane</location>
        <topology evidence="1">Multi-pass membrane protein</topology>
    </subcellularLocation>
</comment>
<dbReference type="RefSeq" id="WP_350258596.1">
    <property type="nucleotide sequence ID" value="NZ_CP138335.1"/>
</dbReference>
<feature type="region of interest" description="Disordered" evidence="8">
    <location>
        <begin position="388"/>
        <end position="418"/>
    </location>
</feature>
<organism evidence="10">
    <name type="scientific">Scrofimicrobium appendicitidis</name>
    <dbReference type="NCBI Taxonomy" id="3079930"/>
    <lineage>
        <taxon>Bacteria</taxon>
        <taxon>Bacillati</taxon>
        <taxon>Actinomycetota</taxon>
        <taxon>Actinomycetes</taxon>
        <taxon>Actinomycetales</taxon>
        <taxon>Actinomycetaceae</taxon>
        <taxon>Scrofimicrobium</taxon>
    </lineage>
</organism>
<evidence type="ECO:0000256" key="4">
    <source>
        <dbReference type="ARBA" id="ARBA00022475"/>
    </source>
</evidence>
<feature type="compositionally biased region" description="Low complexity" evidence="8">
    <location>
        <begin position="409"/>
        <end position="418"/>
    </location>
</feature>
<evidence type="ECO:0000256" key="8">
    <source>
        <dbReference type="SAM" id="MobiDB-lite"/>
    </source>
</evidence>
<dbReference type="InterPro" id="IPR002549">
    <property type="entry name" value="AI-2E-like"/>
</dbReference>
<feature type="transmembrane region" description="Helical" evidence="9">
    <location>
        <begin position="164"/>
        <end position="189"/>
    </location>
</feature>
<keyword evidence="3" id="KW-0813">Transport</keyword>
<reference evidence="10" key="1">
    <citation type="submission" date="2023-11" db="EMBL/GenBank/DDBJ databases">
        <title>Scrofimicrobium hongkongense sp. nov., isolated from a patient with peritonitis.</title>
        <authorList>
            <person name="Lao H.Y."/>
            <person name="Wong A.Y.P."/>
            <person name="Ng T.L."/>
            <person name="Wong R.Y.L."/>
            <person name="Yau M.C.Y."/>
            <person name="Lam J.Y.W."/>
            <person name="Siu G.K.H."/>
        </authorList>
    </citation>
    <scope>NUCLEOTIDE SEQUENCE</scope>
    <source>
        <strain evidence="10">R131</strain>
    </source>
</reference>
<sequence>MSTQGNAHVPGPPPVSRALRVAAAWSWRLLVVIGLVAVILWILNPVRTAVISMLIALLLAVLLNPLVNWLQRRLKMGKTGAAVVGFLVGVLLILGIFSLVANQLISNSRSLVNQTLEGINEFLLWLNDTALGAENTGVSDLLDDFQTQLMSFLRDHSSTIASEALSIASSAAGLVASAIVVVFALFFLLKDGRSMWIWFVRTLPESAREQTHEAGIRGWVTLSSYVRTQVQVAAIDAIGIGLGAFFLGIPLAIPITVLVFFFSFIPIVGAFISGGIAVFIGLVNNGLTTAVIMLVVVLAVQQIEGNLLQPLLMSHAVSLHPLAVVLVVTIGSLVAGIPGALFAVPLLAFINSVVLYLHDHDPMPSLATDIDRPGGAPGTLAQQIENSYRSGTSTVKVLRRKSESESAESESAGSESAG</sequence>
<feature type="transmembrane region" description="Helical" evidence="9">
    <location>
        <begin position="49"/>
        <end position="67"/>
    </location>
</feature>
<evidence type="ECO:0000256" key="2">
    <source>
        <dbReference type="ARBA" id="ARBA00009773"/>
    </source>
</evidence>
<dbReference type="AlphaFoldDB" id="A0AAU7VAM2"/>
<feature type="transmembrane region" description="Helical" evidence="9">
    <location>
        <begin position="340"/>
        <end position="357"/>
    </location>
</feature>
<dbReference type="GO" id="GO:0005886">
    <property type="term" value="C:plasma membrane"/>
    <property type="evidence" value="ECO:0007669"/>
    <property type="project" value="UniProtKB-SubCell"/>
</dbReference>
<evidence type="ECO:0000256" key="3">
    <source>
        <dbReference type="ARBA" id="ARBA00022448"/>
    </source>
</evidence>
<evidence type="ECO:0000313" key="10">
    <source>
        <dbReference type="EMBL" id="XBW08397.1"/>
    </source>
</evidence>
<comment type="similarity">
    <text evidence="2">Belongs to the autoinducer-2 exporter (AI-2E) (TC 2.A.86) family.</text>
</comment>
<dbReference type="KEGG" id="sapp:SAC06_02245"/>
<dbReference type="Pfam" id="PF01594">
    <property type="entry name" value="AI-2E_transport"/>
    <property type="match status" value="1"/>
</dbReference>
<proteinExistence type="inferred from homology"/>
<evidence type="ECO:0000256" key="5">
    <source>
        <dbReference type="ARBA" id="ARBA00022692"/>
    </source>
</evidence>
<dbReference type="EMBL" id="CP138335">
    <property type="protein sequence ID" value="XBW08397.1"/>
    <property type="molecule type" value="Genomic_DNA"/>
</dbReference>
<evidence type="ECO:0000256" key="1">
    <source>
        <dbReference type="ARBA" id="ARBA00004651"/>
    </source>
</evidence>
<keyword evidence="5 9" id="KW-0812">Transmembrane</keyword>
<evidence type="ECO:0000256" key="7">
    <source>
        <dbReference type="ARBA" id="ARBA00023136"/>
    </source>
</evidence>
<dbReference type="PANTHER" id="PTHR21716">
    <property type="entry name" value="TRANSMEMBRANE PROTEIN"/>
    <property type="match status" value="1"/>
</dbReference>
<protein>
    <submittedName>
        <fullName evidence="10">AI-2E family transporter</fullName>
    </submittedName>
</protein>
<evidence type="ECO:0000256" key="9">
    <source>
        <dbReference type="SAM" id="Phobius"/>
    </source>
</evidence>
<dbReference type="PANTHER" id="PTHR21716:SF53">
    <property type="entry name" value="PERMEASE PERM-RELATED"/>
    <property type="match status" value="1"/>
</dbReference>
<keyword evidence="6 9" id="KW-1133">Transmembrane helix</keyword>
<dbReference type="GO" id="GO:0055085">
    <property type="term" value="P:transmembrane transport"/>
    <property type="evidence" value="ECO:0007669"/>
    <property type="project" value="TreeGrafter"/>
</dbReference>
<feature type="transmembrane region" description="Helical" evidence="9">
    <location>
        <begin position="25"/>
        <end position="43"/>
    </location>
</feature>
<keyword evidence="4" id="KW-1003">Cell membrane</keyword>
<feature type="transmembrane region" description="Helical" evidence="9">
    <location>
        <begin position="271"/>
        <end position="300"/>
    </location>
</feature>
<feature type="transmembrane region" description="Helical" evidence="9">
    <location>
        <begin position="237"/>
        <end position="265"/>
    </location>
</feature>
<feature type="transmembrane region" description="Helical" evidence="9">
    <location>
        <begin position="312"/>
        <end position="334"/>
    </location>
</feature>
<name>A0AAU7VAM2_9ACTO</name>
<keyword evidence="7 9" id="KW-0472">Membrane</keyword>
<evidence type="ECO:0000256" key="6">
    <source>
        <dbReference type="ARBA" id="ARBA00022989"/>
    </source>
</evidence>
<gene>
    <name evidence="10" type="ORF">SAC06_02245</name>
</gene>